<reference evidence="1" key="1">
    <citation type="submission" date="2015-07" db="EMBL/GenBank/DDBJ databases">
        <title>MeaNS - Measles Nucleotide Surveillance Program.</title>
        <authorList>
            <person name="Tran T."/>
            <person name="Druce J."/>
        </authorList>
    </citation>
    <scope>NUCLEOTIDE SEQUENCE</scope>
    <source>
        <strain evidence="1">UCB-OBI-ISO-001</strain>
        <tissue evidence="1">Gonad</tissue>
    </source>
</reference>
<accession>A0A0L8ICK9</accession>
<organism evidence="1">
    <name type="scientific">Octopus bimaculoides</name>
    <name type="common">California two-spotted octopus</name>
    <dbReference type="NCBI Taxonomy" id="37653"/>
    <lineage>
        <taxon>Eukaryota</taxon>
        <taxon>Metazoa</taxon>
        <taxon>Spiralia</taxon>
        <taxon>Lophotrochozoa</taxon>
        <taxon>Mollusca</taxon>
        <taxon>Cephalopoda</taxon>
        <taxon>Coleoidea</taxon>
        <taxon>Octopodiformes</taxon>
        <taxon>Octopoda</taxon>
        <taxon>Incirrata</taxon>
        <taxon>Octopodidae</taxon>
        <taxon>Octopus</taxon>
    </lineage>
</organism>
<dbReference type="AlphaFoldDB" id="A0A0L8ICK9"/>
<gene>
    <name evidence="1" type="ORF">OCBIM_22023020mg</name>
</gene>
<sequence>MANDVLTCVDQLFLPGEIVRDLKDIDEQENKIVLEPGFRVQEKQVLLTKPGILHFKQYITYWIDCH</sequence>
<protein>
    <submittedName>
        <fullName evidence="1">Uncharacterized protein</fullName>
    </submittedName>
</protein>
<name>A0A0L8ICK9_OCTBM</name>
<dbReference type="Gene3D" id="2.40.50.100">
    <property type="match status" value="1"/>
</dbReference>
<dbReference type="OrthoDB" id="340500at2759"/>
<dbReference type="SUPFAM" id="SSF110324">
    <property type="entry name" value="Ribosomal L27 protein-like"/>
    <property type="match status" value="1"/>
</dbReference>
<dbReference type="EMBL" id="KQ416080">
    <property type="protein sequence ID" value="KOF98765.1"/>
    <property type="molecule type" value="Genomic_DNA"/>
</dbReference>
<proteinExistence type="predicted"/>
<evidence type="ECO:0000313" key="1">
    <source>
        <dbReference type="EMBL" id="KOF98765.1"/>
    </source>
</evidence>